<dbReference type="GO" id="GO:0042626">
    <property type="term" value="F:ATPase-coupled transmembrane transporter activity"/>
    <property type="evidence" value="ECO:0007669"/>
    <property type="project" value="TreeGrafter"/>
</dbReference>
<dbReference type="InterPro" id="IPR015856">
    <property type="entry name" value="ABC_transpr_CbiO/EcfA_su"/>
</dbReference>
<evidence type="ECO:0000256" key="1">
    <source>
        <dbReference type="ARBA" id="ARBA00005417"/>
    </source>
</evidence>
<evidence type="ECO:0000256" key="4">
    <source>
        <dbReference type="ARBA" id="ARBA00022840"/>
    </source>
</evidence>
<dbReference type="InterPro" id="IPR003439">
    <property type="entry name" value="ABC_transporter-like_ATP-bd"/>
</dbReference>
<evidence type="ECO:0000313" key="7">
    <source>
        <dbReference type="Proteomes" id="UP000308901"/>
    </source>
</evidence>
<proteinExistence type="inferred from homology"/>
<comment type="caution">
    <text evidence="6">The sequence shown here is derived from an EMBL/GenBank/DDBJ whole genome shotgun (WGS) entry which is preliminary data.</text>
</comment>
<dbReference type="Pfam" id="PF00005">
    <property type="entry name" value="ABC_tran"/>
    <property type="match status" value="1"/>
</dbReference>
<dbReference type="Gene3D" id="3.40.50.300">
    <property type="entry name" value="P-loop containing nucleotide triphosphate hydrolases"/>
    <property type="match status" value="1"/>
</dbReference>
<dbReference type="GO" id="GO:0043190">
    <property type="term" value="C:ATP-binding cassette (ABC) transporter complex"/>
    <property type="evidence" value="ECO:0007669"/>
    <property type="project" value="TreeGrafter"/>
</dbReference>
<sequence length="217" mass="24271">MSCSINLKNISYETSTKEVFKDVTLNVSHEEKVAIVGSNGSGKSSLLKILAGLIPPKEGEIFLFHDKMNSKKDFRAYRGDIGYLPQDVSDHFLCPTVIEDVMFALRAKGVKKDEAYENSIKMLEELGILHLENRNIYDLSGGEQKIVALAGILITKPKIILLDEPTNALDEDAEIRIINILNSIKKSMVIVSHHKTFIEKLTPTIYKLKNNGLEKIS</sequence>
<protein>
    <submittedName>
        <fullName evidence="6">ABC transporter ATP-binding protein</fullName>
    </submittedName>
</protein>
<keyword evidence="4 6" id="KW-0067">ATP-binding</keyword>
<feature type="domain" description="ABC transporter" evidence="5">
    <location>
        <begin position="5"/>
        <end position="216"/>
    </location>
</feature>
<dbReference type="InterPro" id="IPR027417">
    <property type="entry name" value="P-loop_NTPase"/>
</dbReference>
<dbReference type="GO" id="GO:0016887">
    <property type="term" value="F:ATP hydrolysis activity"/>
    <property type="evidence" value="ECO:0007669"/>
    <property type="project" value="InterPro"/>
</dbReference>
<dbReference type="SMART" id="SM00382">
    <property type="entry name" value="AAA"/>
    <property type="match status" value="1"/>
</dbReference>
<dbReference type="CDD" id="cd03225">
    <property type="entry name" value="ABC_cobalt_CbiO_domain1"/>
    <property type="match status" value="1"/>
</dbReference>
<evidence type="ECO:0000313" key="6">
    <source>
        <dbReference type="EMBL" id="TLP37057.1"/>
    </source>
</evidence>
<evidence type="ECO:0000256" key="3">
    <source>
        <dbReference type="ARBA" id="ARBA00022741"/>
    </source>
</evidence>
<dbReference type="PROSITE" id="PS50893">
    <property type="entry name" value="ABC_TRANSPORTER_2"/>
    <property type="match status" value="1"/>
</dbReference>
<name>A0A5R8XZM0_9BACT</name>
<gene>
    <name evidence="6" type="ORF">FDK22_12500</name>
</gene>
<evidence type="ECO:0000256" key="2">
    <source>
        <dbReference type="ARBA" id="ARBA00022448"/>
    </source>
</evidence>
<dbReference type="PANTHER" id="PTHR43553">
    <property type="entry name" value="HEAVY METAL TRANSPORTER"/>
    <property type="match status" value="1"/>
</dbReference>
<dbReference type="GO" id="GO:0005524">
    <property type="term" value="F:ATP binding"/>
    <property type="evidence" value="ECO:0007669"/>
    <property type="project" value="UniProtKB-KW"/>
</dbReference>
<dbReference type="EMBL" id="VANU01000005">
    <property type="protein sequence ID" value="TLP37057.1"/>
    <property type="molecule type" value="Genomic_DNA"/>
</dbReference>
<accession>A0A5R8XZM0</accession>
<dbReference type="SUPFAM" id="SSF52540">
    <property type="entry name" value="P-loop containing nucleoside triphosphate hydrolases"/>
    <property type="match status" value="1"/>
</dbReference>
<dbReference type="InterPro" id="IPR050095">
    <property type="entry name" value="ECF_ABC_transporter_ATP-bd"/>
</dbReference>
<reference evidence="6 7" key="1">
    <citation type="submission" date="2019-05" db="EMBL/GenBank/DDBJ databases">
        <title>Arcobacter sp. nov., isolated from sea sediment.</title>
        <authorList>
            <person name="Kim W."/>
        </authorList>
    </citation>
    <scope>NUCLEOTIDE SEQUENCE [LARGE SCALE GENOMIC DNA]</scope>
    <source>
        <strain evidence="6 7">CAU 1517</strain>
    </source>
</reference>
<dbReference type="AlphaFoldDB" id="A0A5R8XZM0"/>
<dbReference type="RefSeq" id="WP_138153311.1">
    <property type="nucleotide sequence ID" value="NZ_VANU01000005.1"/>
</dbReference>
<dbReference type="Proteomes" id="UP000308901">
    <property type="component" value="Unassembled WGS sequence"/>
</dbReference>
<keyword evidence="7" id="KW-1185">Reference proteome</keyword>
<organism evidence="6 7">
    <name type="scientific">Arcobacter arenosus</name>
    <dbReference type="NCBI Taxonomy" id="2576037"/>
    <lineage>
        <taxon>Bacteria</taxon>
        <taxon>Pseudomonadati</taxon>
        <taxon>Campylobacterota</taxon>
        <taxon>Epsilonproteobacteria</taxon>
        <taxon>Campylobacterales</taxon>
        <taxon>Arcobacteraceae</taxon>
        <taxon>Arcobacter</taxon>
    </lineage>
</organism>
<dbReference type="PANTHER" id="PTHR43553:SF24">
    <property type="entry name" value="ENERGY-COUPLING FACTOR TRANSPORTER ATP-BINDING PROTEIN ECFA1"/>
    <property type="match status" value="1"/>
</dbReference>
<dbReference type="InterPro" id="IPR003593">
    <property type="entry name" value="AAA+_ATPase"/>
</dbReference>
<keyword evidence="3" id="KW-0547">Nucleotide-binding</keyword>
<keyword evidence="2" id="KW-0813">Transport</keyword>
<dbReference type="OrthoDB" id="9782163at2"/>
<comment type="similarity">
    <text evidence="1">Belongs to the ABC transporter superfamily.</text>
</comment>
<evidence type="ECO:0000259" key="5">
    <source>
        <dbReference type="PROSITE" id="PS50893"/>
    </source>
</evidence>